<evidence type="ECO:0000313" key="3">
    <source>
        <dbReference type="EMBL" id="KAF9325189.1"/>
    </source>
</evidence>
<feature type="region of interest" description="Disordered" evidence="2">
    <location>
        <begin position="982"/>
        <end position="1013"/>
    </location>
</feature>
<protein>
    <submittedName>
        <fullName evidence="3">Uncharacterized protein</fullName>
    </submittedName>
</protein>
<name>A0A9P5VI18_9FUNG</name>
<dbReference type="AlphaFoldDB" id="A0A9P5VI18"/>
<dbReference type="EMBL" id="JAAAUY010000962">
    <property type="protein sequence ID" value="KAF9325189.1"/>
    <property type="molecule type" value="Genomic_DNA"/>
</dbReference>
<dbReference type="Proteomes" id="UP000696485">
    <property type="component" value="Unassembled WGS sequence"/>
</dbReference>
<gene>
    <name evidence="3" type="ORF">BG006_011317</name>
</gene>
<keyword evidence="4" id="KW-1185">Reference proteome</keyword>
<sequence length="1280" mass="140819">MEGNIDTLEVLLNPSIIRNKFSVLSQDKVYTQGRRLLQDLLSVPRFGTPTIVQAEPAPSARPDSNGEDNGGQLQTMQLSERQDMLLGQACKVYHFASLSLDDIFEYVPQQNQLCLLTAMMMLTQKATPEMTTIVSQTEPWDPLTLLQRWIVRSRVAGTESTGLDLGDTKYHAESLEEKLSALQKQENTTKSHHLQCQIASELGQYHCWSGDFVSAQKFLDQCQESHKLHLADLDAQLSCRLNLDRIGALSKLSKLALGVSLGDTKHDFFQKLKVAEQEHRHKHLVPEFIHDNTARILPYSWRQRVVLSVLERSDMENGTMLALTNALYRAADPSQMLLEIPSSVLVYLRSIPFGSGDESEAYFGRNVFEVIMRLISSLSNPTNEKQYKEFAAKFCATTRHVLCYEAAWKSGILQVTDGDWNEVWSSYSAILTQESDSQQMENDTLEEGDLKPLSVLLGGMDSDELEQFVRSKNMSPLGSSLILLAMAKYCCAQSQYVDAMRYVQSARHVLPYEQESNMSFAAVDAQLTRLTLVAEIGILVEQMEERRDEKLESRLKSKAVATKSVTSATAAEPISEENSAMEVDTPEDDAVRETQRQKRIEEAKDSAMVEDLSNRLQNYLSGFGALDTNLQLRALALCIDGKQWDFLAIYCRNAVAIVDASIHPEIFQVYSVLAPLSAILGKAKVLNVDLKDTTSLSCLELLVTSDLNPIDVTRMAALDMIQGLLVNVSKPNMKKHQQLLQAHAQSLAPPNIPHQNPNHFYRGRRSFQAEPQSMESMPPPPPMDEDVGHATILKLFELVRLRGVVDVFGAILTGALSSLMPEKSKLTLSEFGYYALFTTSMECVSSWTDPRVKIIAMLSSGNAGKAIESVPGAKQRLTKMLLKLYESQIQFESDTLTAKIGIETKARQEAGLSTSSSTLSLFSSKSSSRITRFSLCLTDLYHVEGMHRDALASFLNGCMISSKCFTDFGRLDRRIWSAYTFGPTNTAPSPQPGTGGQPTVPSQPGGPLTQMPLNNIDPLSSLPQFPTSSSLSGMSVNGQLSVGLGLFPGELVPLNGAAPLPVPPQATPSTPAMRAIESCVLLNEPLASAALQQFLPRMDYTKAFQAIRSAHEKGLLSFSTTPSAAAMASLQPPRFTHASPMPGGMVDSNGSFSVPLLLTGSPKIESSLMVFSPDTRVDTPGGGGPMDSSLSGNTATNTTMANEALLPLPCLDLIFDMSLLELVSFLFKEAGYLDGQSKLQAKINSNRMALDSRQPFKDQVYSMAQQDLLTRLWAKYAKVG</sequence>
<comment type="caution">
    <text evidence="3">The sequence shown here is derived from an EMBL/GenBank/DDBJ whole genome shotgun (WGS) entry which is preliminary data.</text>
</comment>
<feature type="region of interest" description="Disordered" evidence="2">
    <location>
        <begin position="53"/>
        <end position="72"/>
    </location>
</feature>
<proteinExistence type="predicted"/>
<feature type="compositionally biased region" description="Low complexity" evidence="2">
    <location>
        <begin position="997"/>
        <end position="1007"/>
    </location>
</feature>
<evidence type="ECO:0000313" key="4">
    <source>
        <dbReference type="Proteomes" id="UP000696485"/>
    </source>
</evidence>
<feature type="region of interest" description="Disordered" evidence="2">
    <location>
        <begin position="566"/>
        <end position="590"/>
    </location>
</feature>
<feature type="coiled-coil region" evidence="1">
    <location>
        <begin position="165"/>
        <end position="192"/>
    </location>
</feature>
<organism evidence="3 4">
    <name type="scientific">Podila minutissima</name>
    <dbReference type="NCBI Taxonomy" id="64525"/>
    <lineage>
        <taxon>Eukaryota</taxon>
        <taxon>Fungi</taxon>
        <taxon>Fungi incertae sedis</taxon>
        <taxon>Mucoromycota</taxon>
        <taxon>Mortierellomycotina</taxon>
        <taxon>Mortierellomycetes</taxon>
        <taxon>Mortierellales</taxon>
        <taxon>Mortierellaceae</taxon>
        <taxon>Podila</taxon>
    </lineage>
</organism>
<reference evidence="3" key="1">
    <citation type="journal article" date="2020" name="Fungal Divers.">
        <title>Resolving the Mortierellaceae phylogeny through synthesis of multi-gene phylogenetics and phylogenomics.</title>
        <authorList>
            <person name="Vandepol N."/>
            <person name="Liber J."/>
            <person name="Desiro A."/>
            <person name="Na H."/>
            <person name="Kennedy M."/>
            <person name="Barry K."/>
            <person name="Grigoriev I.V."/>
            <person name="Miller A.N."/>
            <person name="O'Donnell K."/>
            <person name="Stajich J.E."/>
            <person name="Bonito G."/>
        </authorList>
    </citation>
    <scope>NUCLEOTIDE SEQUENCE</scope>
    <source>
        <strain evidence="3">NVP1</strain>
    </source>
</reference>
<evidence type="ECO:0000256" key="2">
    <source>
        <dbReference type="SAM" id="MobiDB-lite"/>
    </source>
</evidence>
<accession>A0A9P5VI18</accession>
<keyword evidence="1" id="KW-0175">Coiled coil</keyword>
<evidence type="ECO:0000256" key="1">
    <source>
        <dbReference type="SAM" id="Coils"/>
    </source>
</evidence>